<feature type="binding site" evidence="8">
    <location>
        <position position="408"/>
    </location>
    <ligand>
        <name>[4Fe-4S] cluster</name>
        <dbReference type="ChEBI" id="CHEBI:49883"/>
        <label>2</label>
    </ligand>
</feature>
<feature type="binding site" evidence="8">
    <location>
        <position position="372"/>
    </location>
    <ligand>
        <name>[4Fe-4S] cluster</name>
        <dbReference type="ChEBI" id="CHEBI:49883"/>
        <label>1</label>
    </ligand>
</feature>
<dbReference type="SUPFAM" id="SSF46548">
    <property type="entry name" value="alpha-helical ferredoxin"/>
    <property type="match status" value="1"/>
</dbReference>
<feature type="region of interest" description="Disordered" evidence="9">
    <location>
        <begin position="1"/>
        <end position="21"/>
    </location>
</feature>
<evidence type="ECO:0000256" key="7">
    <source>
        <dbReference type="ARBA" id="ARBA00023014"/>
    </source>
</evidence>
<name>A0A2N5ZHN4_MUIH1</name>
<feature type="binding site" evidence="8">
    <location>
        <position position="376"/>
    </location>
    <ligand>
        <name>[4Fe-4S] cluster</name>
        <dbReference type="ChEBI" id="CHEBI:49883"/>
        <label>2</label>
    </ligand>
</feature>
<comment type="subcellular location">
    <subcellularLocation>
        <location evidence="8">Cell membrane</location>
        <topology evidence="8">Peripheral membrane protein</topology>
    </subcellularLocation>
</comment>
<keyword evidence="6 8" id="KW-0408">Iron</keyword>
<evidence type="ECO:0000256" key="4">
    <source>
        <dbReference type="ARBA" id="ARBA00022737"/>
    </source>
</evidence>
<dbReference type="PROSITE" id="PS51379">
    <property type="entry name" value="4FE4S_FER_2"/>
    <property type="match status" value="2"/>
</dbReference>
<feature type="binding site" evidence="8">
    <location>
        <position position="411"/>
    </location>
    <ligand>
        <name>[4Fe-4S] cluster</name>
        <dbReference type="ChEBI" id="CHEBI:49883"/>
        <label>2</label>
    </ligand>
</feature>
<sequence length="439" mass="48167">MELKTFPQGIHPSDSKELTQELPVNQMPVPKKVVIPLSQHIGAPATCVVQVGDFVKTGQLIGESSGFISANVHASISGKVVEIKDALTATGAMSKAVVIEGDGKDEWVDMKRYESFDDLTSEDLKKIIEEAGIVGLGGAAFPTNVKLSPPADKNIEYLIINSAECEPYLTCDYRVMIERTMDTIKGMKIFMKILGINKCLIGIENNKIGAYNTYRKMLENEPDIDVYMLQTKYPQGAEKSLIKALINKEVPSGGLPMDVGVVVQNVGTVLAAYEAVYKGKPLIERVMTVSGYGIRQPQNLLVRLGVSFEEIINYCGSFVETPGKIICGGPMMGFAQYDLSVPVVKGTSGLLVFPEDTVNTYEESPCIRCAKCVDACPQFLVPSELAKYGKKYLWDRAEENGVMDCVECGSCSYVCPAKINLVQYIKLAKNEINIRRRKK</sequence>
<keyword evidence="5 8" id="KW-0249">Electron transport</keyword>
<evidence type="ECO:0000313" key="12">
    <source>
        <dbReference type="Proteomes" id="UP000234857"/>
    </source>
</evidence>
<dbReference type="Pfam" id="PF01512">
    <property type="entry name" value="Complex1_51K"/>
    <property type="match status" value="1"/>
</dbReference>
<dbReference type="Gene3D" id="3.40.50.11540">
    <property type="entry name" value="NADH-ubiquinone oxidoreductase 51kDa subunit"/>
    <property type="match status" value="1"/>
</dbReference>
<comment type="similarity">
    <text evidence="8">Belongs to the 4Fe4S bacterial-type ferredoxin family. RnfC subfamily.</text>
</comment>
<keyword evidence="4 8" id="KW-0677">Repeat</keyword>
<reference evidence="11 12" key="1">
    <citation type="submission" date="2017-11" db="EMBL/GenBank/DDBJ databases">
        <title>Genome-resolved metagenomics identifies genetic mobility, metabolic interactions, and unexpected diversity in perchlorate-reducing communities.</title>
        <authorList>
            <person name="Barnum T.P."/>
            <person name="Figueroa I.A."/>
            <person name="Carlstrom C.I."/>
            <person name="Lucas L.N."/>
            <person name="Engelbrektson A.L."/>
            <person name="Coates J.D."/>
        </authorList>
    </citation>
    <scope>NUCLEOTIDE SEQUENCE [LARGE SCALE GENOMIC DNA]</scope>
    <source>
        <strain evidence="11">BM706</strain>
    </source>
</reference>
<dbReference type="GO" id="GO:0005886">
    <property type="term" value="C:plasma membrane"/>
    <property type="evidence" value="ECO:0007669"/>
    <property type="project" value="UniProtKB-SubCell"/>
</dbReference>
<comment type="subunit">
    <text evidence="8">The complex is composed of six subunits: RnfA, RnfB, RnfC, RnfD, RnfE and RnfG.</text>
</comment>
<feature type="binding site" evidence="8">
    <location>
        <position position="415"/>
    </location>
    <ligand>
        <name>[4Fe-4S] cluster</name>
        <dbReference type="ChEBI" id="CHEBI:49883"/>
        <label>1</label>
    </ligand>
</feature>
<keyword evidence="1 8" id="KW-0813">Transport</keyword>
<keyword evidence="8" id="KW-0472">Membrane</keyword>
<proteinExistence type="inferred from homology"/>
<feature type="binding site" evidence="8">
    <location>
        <position position="405"/>
    </location>
    <ligand>
        <name>[4Fe-4S] cluster</name>
        <dbReference type="ChEBI" id="CHEBI:49883"/>
        <label>2</label>
    </ligand>
</feature>
<keyword evidence="8" id="KW-1278">Translocase</keyword>
<evidence type="ECO:0000256" key="2">
    <source>
        <dbReference type="ARBA" id="ARBA00022485"/>
    </source>
</evidence>
<dbReference type="InterPro" id="IPR017900">
    <property type="entry name" value="4Fe4S_Fe_S_CS"/>
</dbReference>
<evidence type="ECO:0000256" key="5">
    <source>
        <dbReference type="ARBA" id="ARBA00022982"/>
    </source>
</evidence>
<dbReference type="SUPFAM" id="SSF142019">
    <property type="entry name" value="Nqo1 FMN-binding domain-like"/>
    <property type="match status" value="1"/>
</dbReference>
<dbReference type="NCBIfam" id="TIGR01945">
    <property type="entry name" value="rnfC"/>
    <property type="match status" value="1"/>
</dbReference>
<dbReference type="EMBL" id="PKTG01000069">
    <property type="protein sequence ID" value="PLX18195.1"/>
    <property type="molecule type" value="Genomic_DNA"/>
</dbReference>
<keyword evidence="2 8" id="KW-0004">4Fe-4S</keyword>
<organism evidence="11 12">
    <name type="scientific">Muiribacterium halophilum</name>
    <dbReference type="NCBI Taxonomy" id="2053465"/>
    <lineage>
        <taxon>Bacteria</taxon>
        <taxon>Candidatus Muiribacteriota</taxon>
        <taxon>Candidatus Muiribacteriia</taxon>
        <taxon>Candidatus Muiribacteriales</taxon>
        <taxon>Candidatus Muiribacteriaceae</taxon>
        <taxon>Candidatus Muiribacterium</taxon>
    </lineage>
</organism>
<dbReference type="GO" id="GO:0046872">
    <property type="term" value="F:metal ion binding"/>
    <property type="evidence" value="ECO:0007669"/>
    <property type="project" value="UniProtKB-KW"/>
</dbReference>
<evidence type="ECO:0000256" key="6">
    <source>
        <dbReference type="ARBA" id="ARBA00023004"/>
    </source>
</evidence>
<evidence type="ECO:0000256" key="8">
    <source>
        <dbReference type="HAMAP-Rule" id="MF_00461"/>
    </source>
</evidence>
<feature type="domain" description="4Fe-4S ferredoxin-type" evidence="10">
    <location>
        <begin position="354"/>
        <end position="386"/>
    </location>
</feature>
<dbReference type="NCBIfam" id="NF003454">
    <property type="entry name" value="PRK05035.1"/>
    <property type="match status" value="1"/>
</dbReference>
<accession>A0A2N5ZHN4</accession>
<dbReference type="HAMAP" id="MF_00461">
    <property type="entry name" value="RsxC_RnfC"/>
    <property type="match status" value="1"/>
</dbReference>
<evidence type="ECO:0000313" key="11">
    <source>
        <dbReference type="EMBL" id="PLX18195.1"/>
    </source>
</evidence>
<dbReference type="InterPro" id="IPR010208">
    <property type="entry name" value="Ion_transpt_RnfC/RsxC"/>
</dbReference>
<protein>
    <recommendedName>
        <fullName evidence="8">Ion-translocating oxidoreductase complex subunit C</fullName>
        <ecNumber evidence="8">7.-.-.-</ecNumber>
    </recommendedName>
    <alternativeName>
        <fullName evidence="8">Rnf electron transport complex subunit C</fullName>
    </alternativeName>
</protein>
<dbReference type="PANTHER" id="PTHR43034:SF2">
    <property type="entry name" value="ION-TRANSLOCATING OXIDOREDUCTASE COMPLEX SUBUNIT C"/>
    <property type="match status" value="1"/>
</dbReference>
<dbReference type="PANTHER" id="PTHR43034">
    <property type="entry name" value="ION-TRANSLOCATING OXIDOREDUCTASE COMPLEX SUBUNIT C"/>
    <property type="match status" value="1"/>
</dbReference>
<evidence type="ECO:0000256" key="3">
    <source>
        <dbReference type="ARBA" id="ARBA00022723"/>
    </source>
</evidence>
<dbReference type="GO" id="GO:0022900">
    <property type="term" value="P:electron transport chain"/>
    <property type="evidence" value="ECO:0007669"/>
    <property type="project" value="UniProtKB-UniRule"/>
</dbReference>
<dbReference type="GO" id="GO:0051539">
    <property type="term" value="F:4 iron, 4 sulfur cluster binding"/>
    <property type="evidence" value="ECO:0007669"/>
    <property type="project" value="UniProtKB-KW"/>
</dbReference>
<comment type="cofactor">
    <cofactor evidence="8">
        <name>[4Fe-4S] cluster</name>
        <dbReference type="ChEBI" id="CHEBI:49883"/>
    </cofactor>
    <text evidence="8">Binds 2 [4Fe-4S] clusters per subunit.</text>
</comment>
<dbReference type="Pfam" id="PF13375">
    <property type="entry name" value="RnfC_N"/>
    <property type="match status" value="1"/>
</dbReference>
<evidence type="ECO:0000259" key="10">
    <source>
        <dbReference type="PROSITE" id="PS51379"/>
    </source>
</evidence>
<evidence type="ECO:0000256" key="9">
    <source>
        <dbReference type="SAM" id="MobiDB-lite"/>
    </source>
</evidence>
<feature type="domain" description="4Fe-4S ferredoxin-type" evidence="10">
    <location>
        <begin position="395"/>
        <end position="424"/>
    </location>
</feature>
<dbReference type="InterPro" id="IPR037225">
    <property type="entry name" value="Nuo51_FMN-bd_sf"/>
</dbReference>
<dbReference type="Pfam" id="PF13237">
    <property type="entry name" value="Fer4_10"/>
    <property type="match status" value="1"/>
</dbReference>
<feature type="binding site" evidence="8">
    <location>
        <position position="369"/>
    </location>
    <ligand>
        <name>[4Fe-4S] cluster</name>
        <dbReference type="ChEBI" id="CHEBI:49883"/>
        <label>1</label>
    </ligand>
</feature>
<keyword evidence="7 8" id="KW-0411">Iron-sulfur</keyword>
<keyword evidence="8" id="KW-1003">Cell membrane</keyword>
<dbReference type="EC" id="7.-.-.-" evidence="8"/>
<dbReference type="Gene3D" id="3.30.70.20">
    <property type="match status" value="1"/>
</dbReference>
<gene>
    <name evidence="8" type="primary">rnfC</name>
    <name evidence="11" type="ORF">C0601_05400</name>
</gene>
<feature type="binding site" evidence="8">
    <location>
        <position position="366"/>
    </location>
    <ligand>
        <name>[4Fe-4S] cluster</name>
        <dbReference type="ChEBI" id="CHEBI:49883"/>
        <label>1</label>
    </ligand>
</feature>
<dbReference type="GO" id="GO:0009055">
    <property type="term" value="F:electron transfer activity"/>
    <property type="evidence" value="ECO:0007669"/>
    <property type="project" value="InterPro"/>
</dbReference>
<dbReference type="Proteomes" id="UP000234857">
    <property type="component" value="Unassembled WGS sequence"/>
</dbReference>
<dbReference type="AlphaFoldDB" id="A0A2N5ZHN4"/>
<evidence type="ECO:0000256" key="1">
    <source>
        <dbReference type="ARBA" id="ARBA00022448"/>
    </source>
</evidence>
<keyword evidence="3 8" id="KW-0479">Metal-binding</keyword>
<dbReference type="InterPro" id="IPR011538">
    <property type="entry name" value="Nuo51_FMN-bd"/>
</dbReference>
<comment type="function">
    <text evidence="8">Part of a membrane-bound complex that couples electron transfer with translocation of ions across the membrane.</text>
</comment>
<dbReference type="InterPro" id="IPR026902">
    <property type="entry name" value="RnfC_N"/>
</dbReference>
<comment type="caution">
    <text evidence="11">The sequence shown here is derived from an EMBL/GenBank/DDBJ whole genome shotgun (WGS) entry which is preliminary data.</text>
</comment>
<dbReference type="PROSITE" id="PS00198">
    <property type="entry name" value="4FE4S_FER_1"/>
    <property type="match status" value="1"/>
</dbReference>
<dbReference type="InterPro" id="IPR017896">
    <property type="entry name" value="4Fe4S_Fe-S-bd"/>
</dbReference>